<protein>
    <submittedName>
        <fullName evidence="2">Uncharacterized protein</fullName>
    </submittedName>
</protein>
<keyword evidence="3" id="KW-1185">Reference proteome</keyword>
<dbReference type="Proteomes" id="UP000317835">
    <property type="component" value="Chromosome"/>
</dbReference>
<reference evidence="2 3" key="1">
    <citation type="submission" date="2019-02" db="EMBL/GenBank/DDBJ databases">
        <title>Deep-cultivation of Planctomycetes and their phenomic and genomic characterization uncovers novel biology.</title>
        <authorList>
            <person name="Wiegand S."/>
            <person name="Jogler M."/>
            <person name="Boedeker C."/>
            <person name="Pinto D."/>
            <person name="Vollmers J."/>
            <person name="Rivas-Marin E."/>
            <person name="Kohn T."/>
            <person name="Peeters S.H."/>
            <person name="Heuer A."/>
            <person name="Rast P."/>
            <person name="Oberbeckmann S."/>
            <person name="Bunk B."/>
            <person name="Jeske O."/>
            <person name="Meyerdierks A."/>
            <person name="Storesund J.E."/>
            <person name="Kallscheuer N."/>
            <person name="Luecker S."/>
            <person name="Lage O.M."/>
            <person name="Pohl T."/>
            <person name="Merkel B.J."/>
            <person name="Hornburger P."/>
            <person name="Mueller R.-W."/>
            <person name="Bruemmer F."/>
            <person name="Labrenz M."/>
            <person name="Spormann A.M."/>
            <person name="Op den Camp H."/>
            <person name="Overmann J."/>
            <person name="Amann R."/>
            <person name="Jetten M.S.M."/>
            <person name="Mascher T."/>
            <person name="Medema M.H."/>
            <person name="Devos D.P."/>
            <person name="Kaster A.-K."/>
            <person name="Ovreas L."/>
            <person name="Rohde M."/>
            <person name="Galperin M.Y."/>
            <person name="Jogler C."/>
        </authorList>
    </citation>
    <scope>NUCLEOTIDE SEQUENCE [LARGE SCALE GENOMIC DNA]</scope>
    <source>
        <strain evidence="2 3">ElP</strain>
    </source>
</reference>
<accession>A0A518H281</accession>
<evidence type="ECO:0000313" key="3">
    <source>
        <dbReference type="Proteomes" id="UP000317835"/>
    </source>
</evidence>
<dbReference type="AlphaFoldDB" id="A0A518H281"/>
<organism evidence="2 3">
    <name type="scientific">Tautonia plasticadhaerens</name>
    <dbReference type="NCBI Taxonomy" id="2527974"/>
    <lineage>
        <taxon>Bacteria</taxon>
        <taxon>Pseudomonadati</taxon>
        <taxon>Planctomycetota</taxon>
        <taxon>Planctomycetia</taxon>
        <taxon>Isosphaerales</taxon>
        <taxon>Isosphaeraceae</taxon>
        <taxon>Tautonia</taxon>
    </lineage>
</organism>
<evidence type="ECO:0000256" key="1">
    <source>
        <dbReference type="SAM" id="Phobius"/>
    </source>
</evidence>
<dbReference type="EMBL" id="CP036426">
    <property type="protein sequence ID" value="QDV34951.1"/>
    <property type="molecule type" value="Genomic_DNA"/>
</dbReference>
<keyword evidence="1" id="KW-0472">Membrane</keyword>
<name>A0A518H281_9BACT</name>
<proteinExistence type="predicted"/>
<dbReference type="KEGG" id="tpla:ElP_28480"/>
<feature type="transmembrane region" description="Helical" evidence="1">
    <location>
        <begin position="17"/>
        <end position="38"/>
    </location>
</feature>
<keyword evidence="1" id="KW-0812">Transmembrane</keyword>
<evidence type="ECO:0000313" key="2">
    <source>
        <dbReference type="EMBL" id="QDV34951.1"/>
    </source>
</evidence>
<keyword evidence="1" id="KW-1133">Transmembrane helix</keyword>
<gene>
    <name evidence="2" type="ORF">ElP_28480</name>
</gene>
<sequence>MNWAEQIAKGRETPHHLAYWLPGATFLSAWIAALVWALQDKEPPGRER</sequence>